<feature type="non-terminal residue" evidence="2">
    <location>
        <position position="1"/>
    </location>
</feature>
<reference evidence="3" key="1">
    <citation type="submission" date="2017-09" db="EMBL/GenBank/DDBJ databases">
        <title>Depth-based differentiation of microbial function through sediment-hosted aquifers and enrichment of novel symbionts in the deep terrestrial subsurface.</title>
        <authorList>
            <person name="Probst A.J."/>
            <person name="Ladd B."/>
            <person name="Jarett J.K."/>
            <person name="Geller-Mcgrath D.E."/>
            <person name="Sieber C.M.K."/>
            <person name="Emerson J.B."/>
            <person name="Anantharaman K."/>
            <person name="Thomas B.C."/>
            <person name="Malmstrom R."/>
            <person name="Stieglmeier M."/>
            <person name="Klingl A."/>
            <person name="Woyke T."/>
            <person name="Ryan C.M."/>
            <person name="Banfield J.F."/>
        </authorList>
    </citation>
    <scope>NUCLEOTIDE SEQUENCE [LARGE SCALE GENOMIC DNA]</scope>
</reference>
<dbReference type="EMBL" id="PFWW01000032">
    <property type="protein sequence ID" value="PJA42779.1"/>
    <property type="molecule type" value="Genomic_DNA"/>
</dbReference>
<evidence type="ECO:0000313" key="3">
    <source>
        <dbReference type="Proteomes" id="UP000230484"/>
    </source>
</evidence>
<gene>
    <name evidence="2" type="ORF">CO176_01500</name>
</gene>
<dbReference type="Gene3D" id="3.30.1380.10">
    <property type="match status" value="1"/>
</dbReference>
<organism evidence="2 3">
    <name type="scientific">Candidatus Woesebacteria bacterium CG_4_9_14_3_um_filter_39_10</name>
    <dbReference type="NCBI Taxonomy" id="1975056"/>
    <lineage>
        <taxon>Bacteria</taxon>
        <taxon>Candidatus Woeseibacteriota</taxon>
    </lineage>
</organism>
<protein>
    <recommendedName>
        <fullName evidence="1">D-alanyl-D-alanine carboxypeptidase-like core domain-containing protein</fullName>
    </recommendedName>
</protein>
<accession>A0A2M7X9H1</accession>
<dbReference type="AlphaFoldDB" id="A0A2M7X9H1"/>
<sequence length="212" mass="22755">VPTRTPTPIPPPHPCDAENDQNCMSTNLYNNPVLPFSAVGLGGDKLPADYTPPNLISASFVPNVISRPGVQIYSGAAEALSKYGQYLESQGYTLYITSGYRSYGEQAELHEENSNGAAPPGESQHQTGLAVDLYLVDDQGNLSEIPNNLISAAPQFGIAHPLAWDRPHFFVLSAVLGNPNSWKNTFNPVATTSDDYVAINNAIIIMQQEGGP</sequence>
<comment type="caution">
    <text evidence="2">The sequence shown here is derived from an EMBL/GenBank/DDBJ whole genome shotgun (WGS) entry which is preliminary data.</text>
</comment>
<dbReference type="InterPro" id="IPR003709">
    <property type="entry name" value="VanY-like_core_dom"/>
</dbReference>
<feature type="domain" description="D-alanyl-D-alanine carboxypeptidase-like core" evidence="1">
    <location>
        <begin position="73"/>
        <end position="142"/>
    </location>
</feature>
<dbReference type="SUPFAM" id="SSF55166">
    <property type="entry name" value="Hedgehog/DD-peptidase"/>
    <property type="match status" value="1"/>
</dbReference>
<dbReference type="Pfam" id="PF02557">
    <property type="entry name" value="VanY"/>
    <property type="match status" value="1"/>
</dbReference>
<dbReference type="PANTHER" id="PTHR34385">
    <property type="entry name" value="D-ALANYL-D-ALANINE CARBOXYPEPTIDASE"/>
    <property type="match status" value="1"/>
</dbReference>
<proteinExistence type="predicted"/>
<dbReference type="InterPro" id="IPR052179">
    <property type="entry name" value="DD-CPase-like"/>
</dbReference>
<dbReference type="InterPro" id="IPR009045">
    <property type="entry name" value="Zn_M74/Hedgehog-like"/>
</dbReference>
<dbReference type="GO" id="GO:0006508">
    <property type="term" value="P:proteolysis"/>
    <property type="evidence" value="ECO:0007669"/>
    <property type="project" value="InterPro"/>
</dbReference>
<evidence type="ECO:0000259" key="1">
    <source>
        <dbReference type="Pfam" id="PF02557"/>
    </source>
</evidence>
<dbReference type="GO" id="GO:0008233">
    <property type="term" value="F:peptidase activity"/>
    <property type="evidence" value="ECO:0007669"/>
    <property type="project" value="InterPro"/>
</dbReference>
<evidence type="ECO:0000313" key="2">
    <source>
        <dbReference type="EMBL" id="PJA42779.1"/>
    </source>
</evidence>
<dbReference type="Proteomes" id="UP000230484">
    <property type="component" value="Unassembled WGS sequence"/>
</dbReference>
<dbReference type="PANTHER" id="PTHR34385:SF1">
    <property type="entry name" value="PEPTIDOGLYCAN L-ALANYL-D-GLUTAMATE ENDOPEPTIDASE CWLK"/>
    <property type="match status" value="1"/>
</dbReference>
<name>A0A2M7X9H1_9BACT</name>